<name>A0ABR2A0R4_9ROSI</name>
<reference evidence="1 2" key="1">
    <citation type="journal article" date="2024" name="G3 (Bethesda)">
        <title>Genome assembly of Hibiscus sabdariffa L. provides insights into metabolisms of medicinal natural products.</title>
        <authorList>
            <person name="Kim T."/>
        </authorList>
    </citation>
    <scope>NUCLEOTIDE SEQUENCE [LARGE SCALE GENOMIC DNA]</scope>
    <source>
        <strain evidence="1">TK-2024</strain>
        <tissue evidence="1">Old leaves</tissue>
    </source>
</reference>
<sequence>MQNNRLTRLGHVENRGSLIPVLPTNVNAVGVPSGLCFAYKSDGSGKKRKTVSRDNQGCLKVVPQIPWESSIIGQISCAEAKVLKGWKL</sequence>
<evidence type="ECO:0000313" key="1">
    <source>
        <dbReference type="EMBL" id="KAK8486586.1"/>
    </source>
</evidence>
<dbReference type="EMBL" id="JBBPBN010000435">
    <property type="protein sequence ID" value="KAK8486586.1"/>
    <property type="molecule type" value="Genomic_DNA"/>
</dbReference>
<protein>
    <submittedName>
        <fullName evidence="1">Uncharacterized protein</fullName>
    </submittedName>
</protein>
<accession>A0ABR2A0R4</accession>
<organism evidence="1 2">
    <name type="scientific">Hibiscus sabdariffa</name>
    <name type="common">roselle</name>
    <dbReference type="NCBI Taxonomy" id="183260"/>
    <lineage>
        <taxon>Eukaryota</taxon>
        <taxon>Viridiplantae</taxon>
        <taxon>Streptophyta</taxon>
        <taxon>Embryophyta</taxon>
        <taxon>Tracheophyta</taxon>
        <taxon>Spermatophyta</taxon>
        <taxon>Magnoliopsida</taxon>
        <taxon>eudicotyledons</taxon>
        <taxon>Gunneridae</taxon>
        <taxon>Pentapetalae</taxon>
        <taxon>rosids</taxon>
        <taxon>malvids</taxon>
        <taxon>Malvales</taxon>
        <taxon>Malvaceae</taxon>
        <taxon>Malvoideae</taxon>
        <taxon>Hibiscus</taxon>
    </lineage>
</organism>
<comment type="caution">
    <text evidence="1">The sequence shown here is derived from an EMBL/GenBank/DDBJ whole genome shotgun (WGS) entry which is preliminary data.</text>
</comment>
<proteinExistence type="predicted"/>
<evidence type="ECO:0000313" key="2">
    <source>
        <dbReference type="Proteomes" id="UP001396334"/>
    </source>
</evidence>
<keyword evidence="2" id="KW-1185">Reference proteome</keyword>
<dbReference type="Proteomes" id="UP001396334">
    <property type="component" value="Unassembled WGS sequence"/>
</dbReference>
<gene>
    <name evidence="1" type="ORF">V6N11_068280</name>
</gene>